<evidence type="ECO:0000313" key="2">
    <source>
        <dbReference type="EMBL" id="CEG16871.1"/>
    </source>
</evidence>
<accession>A0A0U5FES9</accession>
<name>A0A0U5FES9_XANCI</name>
<proteinExistence type="predicted"/>
<dbReference type="Proteomes" id="UP000052230">
    <property type="component" value="Unassembled WGS sequence"/>
</dbReference>
<feature type="compositionally biased region" description="Basic residues" evidence="1">
    <location>
        <begin position="61"/>
        <end position="76"/>
    </location>
</feature>
<dbReference type="EMBL" id="CCXZ01000141">
    <property type="protein sequence ID" value="CEG16871.1"/>
    <property type="molecule type" value="Genomic_DNA"/>
</dbReference>
<comment type="caution">
    <text evidence="2">The sequence shown here is derived from an EMBL/GenBank/DDBJ whole genome shotgun (WGS) entry which is preliminary data.</text>
</comment>
<feature type="region of interest" description="Disordered" evidence="1">
    <location>
        <begin position="61"/>
        <end position="90"/>
    </location>
</feature>
<dbReference type="AlphaFoldDB" id="A0A0U5FES9"/>
<reference evidence="2 3" key="1">
    <citation type="submission" date="2014-09" db="EMBL/GenBank/DDBJ databases">
        <authorList>
            <person name="Regsiter A."/>
        </authorList>
    </citation>
    <scope>NUCLEOTIDE SEQUENCE [LARGE SCALE GENOMIC DNA]</scope>
</reference>
<evidence type="ECO:0000256" key="1">
    <source>
        <dbReference type="SAM" id="MobiDB-lite"/>
    </source>
</evidence>
<sequence length="178" mass="18800">MPCAEASRRGRALNWRLAVNGIQKASSCVGACSASAASLGRWSGMAGSVVRDRPTVRSWRLGRHLRRPQTHSKQARRASPGRATPGLDHASTCRSAARTAGAGSGFATRLAKCGRTSQLVAAAAANPKARLRDMGIGGALQHCKALESIANRQGSPMMRQTTASWAWSVSLPISQRVI</sequence>
<evidence type="ECO:0000313" key="3">
    <source>
        <dbReference type="Proteomes" id="UP000052230"/>
    </source>
</evidence>
<organism evidence="2 3">
    <name type="scientific">Xanthomonas citri pv. citri</name>
    <dbReference type="NCBI Taxonomy" id="611301"/>
    <lineage>
        <taxon>Bacteria</taxon>
        <taxon>Pseudomonadati</taxon>
        <taxon>Pseudomonadota</taxon>
        <taxon>Gammaproteobacteria</taxon>
        <taxon>Lysobacterales</taxon>
        <taxon>Lysobacteraceae</taxon>
        <taxon>Xanthomonas</taxon>
    </lineage>
</organism>
<keyword evidence="3" id="KW-1185">Reference proteome</keyword>
<gene>
    <name evidence="2" type="ORF">XAC3562_470058</name>
</gene>
<protein>
    <submittedName>
        <fullName evidence="2">Uncharacterized protein</fullName>
    </submittedName>
</protein>